<dbReference type="EMBL" id="LK021342">
    <property type="protein sequence ID" value="CDQ46858.1"/>
    <property type="molecule type" value="Genomic_DNA"/>
</dbReference>
<proteinExistence type="predicted"/>
<feature type="region of interest" description="Disordered" evidence="1">
    <location>
        <begin position="1"/>
        <end position="30"/>
    </location>
</feature>
<accession>A0AAV2WSG7</accession>
<dbReference type="AlphaFoldDB" id="A0AAV2WSG7"/>
<sequence>MGVPLGRWHSASATAVTTTTGTPTQTCRDANGSTLRSRIFFGAPRRACRNMTVPTTLMAVTAGTCWYTIIGASGKASSMMMSTAKPTAQARSDPITPRRQVRPTATAVPIAATSRFAAPAANDVPPSNTTTM</sequence>
<organism evidence="2 3">
    <name type="scientific">Mycolicibacterium neoaurum</name>
    <name type="common">Mycobacterium neoaurum</name>
    <dbReference type="NCBI Taxonomy" id="1795"/>
    <lineage>
        <taxon>Bacteria</taxon>
        <taxon>Bacillati</taxon>
        <taxon>Actinomycetota</taxon>
        <taxon>Actinomycetes</taxon>
        <taxon>Mycobacteriales</taxon>
        <taxon>Mycobacteriaceae</taxon>
        <taxon>Mycolicibacterium</taxon>
    </lineage>
</organism>
<protein>
    <submittedName>
        <fullName evidence="2">Uncharacterized protein</fullName>
    </submittedName>
</protein>
<feature type="compositionally biased region" description="Low complexity" evidence="1">
    <location>
        <begin position="11"/>
        <end position="26"/>
    </location>
</feature>
<evidence type="ECO:0000256" key="1">
    <source>
        <dbReference type="SAM" id="MobiDB-lite"/>
    </source>
</evidence>
<evidence type="ECO:0000313" key="2">
    <source>
        <dbReference type="EMBL" id="CDQ46858.1"/>
    </source>
</evidence>
<evidence type="ECO:0000313" key="3">
    <source>
        <dbReference type="Proteomes" id="UP000028864"/>
    </source>
</evidence>
<name>A0AAV2WSG7_MYCNE</name>
<feature type="region of interest" description="Disordered" evidence="1">
    <location>
        <begin position="82"/>
        <end position="113"/>
    </location>
</feature>
<reference evidence="2" key="2">
    <citation type="submission" date="2015-09" db="EMBL/GenBank/DDBJ databases">
        <title>Draft genome sequence of Mycobacterium neoaurum DSM 44074.</title>
        <authorList>
            <person name="Croce O."/>
            <person name="Robert C."/>
            <person name="Raoult D."/>
            <person name="Drancourt M."/>
        </authorList>
    </citation>
    <scope>NUCLEOTIDE SEQUENCE</scope>
    <source>
        <strain evidence="2">DSM 44074</strain>
    </source>
</reference>
<reference evidence="2" key="1">
    <citation type="submission" date="2014-05" db="EMBL/GenBank/DDBJ databases">
        <authorList>
            <person name="Urmite Genomes"/>
        </authorList>
    </citation>
    <scope>NUCLEOTIDE SEQUENCE</scope>
    <source>
        <strain evidence="2">DSM 44074</strain>
    </source>
</reference>
<dbReference type="Proteomes" id="UP000028864">
    <property type="component" value="Unassembled WGS sequence"/>
</dbReference>
<gene>
    <name evidence="2" type="ORF">BN1047_04772</name>
</gene>